<organism evidence="4 5">
    <name type="scientific">Paraperlucidibaca baekdonensis</name>
    <dbReference type="NCBI Taxonomy" id="748120"/>
    <lineage>
        <taxon>Bacteria</taxon>
        <taxon>Pseudomonadati</taxon>
        <taxon>Pseudomonadota</taxon>
        <taxon>Gammaproteobacteria</taxon>
        <taxon>Moraxellales</taxon>
        <taxon>Moraxellaceae</taxon>
        <taxon>Paraperlucidibaca</taxon>
    </lineage>
</organism>
<dbReference type="Gene3D" id="3.40.50.300">
    <property type="entry name" value="P-loop containing nucleotide triphosphate hydrolases"/>
    <property type="match status" value="1"/>
</dbReference>
<reference evidence="4 5" key="1">
    <citation type="submission" date="2018-08" db="EMBL/GenBank/DDBJ databases">
        <title>Genomic Encyclopedia of Type Strains, Phase IV (KMG-IV): sequencing the most valuable type-strain genomes for metagenomic binning, comparative biology and taxonomic classification.</title>
        <authorList>
            <person name="Goeker M."/>
        </authorList>
    </citation>
    <scope>NUCLEOTIDE SEQUENCE [LARGE SCALE GENOMIC DNA]</scope>
    <source>
        <strain evidence="4 5">DSM 26022</strain>
    </source>
</reference>
<dbReference type="GO" id="GO:0006261">
    <property type="term" value="P:DNA-templated DNA replication"/>
    <property type="evidence" value="ECO:0007669"/>
    <property type="project" value="TreeGrafter"/>
</dbReference>
<evidence type="ECO:0000256" key="1">
    <source>
        <dbReference type="ARBA" id="ARBA00012417"/>
    </source>
</evidence>
<dbReference type="RefSeq" id="WP_116207943.1">
    <property type="nucleotide sequence ID" value="NZ_QUNR01000002.1"/>
</dbReference>
<evidence type="ECO:0000313" key="4">
    <source>
        <dbReference type="EMBL" id="REH38924.1"/>
    </source>
</evidence>
<dbReference type="GO" id="GO:0008408">
    <property type="term" value="F:3'-5' exonuclease activity"/>
    <property type="evidence" value="ECO:0007669"/>
    <property type="project" value="InterPro"/>
</dbReference>
<sequence length="336" mass="36291">MLTDVYPWQRGIWASLNRLLVAERLPHAMLFAAPAGTGKRRLADAFAARMLCQSPVADTACGHCRGCELLAAGTHPDYYVLSPEGDGEKVSKVIKIDQARAVVSFAAQTAQMQGYRVIIIEPADALNTASANALLKTLEEPGQRCVFLLLTDQPTALLATIRSRCQLLPLSLPSDDDALTWLRPQLSAPAMAETLLALARGAPLAALALSEAPWFIQRGTLLDALLAVGSGADQPLTAAAAFAKMPAIEQITAWQSLLDDAVQQGLAPESPVRHSDLPLLKQLAEINAQCLLETLWQAVEARRLLDDTNVAAATIIDNLWLHWARATRQGGHHVRR</sequence>
<keyword evidence="2" id="KW-0808">Transferase</keyword>
<dbReference type="InterPro" id="IPR050238">
    <property type="entry name" value="DNA_Rep/Repair_Clamp_Loader"/>
</dbReference>
<evidence type="ECO:0000313" key="5">
    <source>
        <dbReference type="Proteomes" id="UP000256774"/>
    </source>
</evidence>
<dbReference type="AlphaFoldDB" id="A0A3E0H771"/>
<protein>
    <recommendedName>
        <fullName evidence="1">DNA-directed DNA polymerase</fullName>
        <ecNumber evidence="1">2.7.7.7</ecNumber>
    </recommendedName>
</protein>
<dbReference type="PANTHER" id="PTHR11669">
    <property type="entry name" value="REPLICATION FACTOR C / DNA POLYMERASE III GAMMA-TAU SUBUNIT"/>
    <property type="match status" value="1"/>
</dbReference>
<evidence type="ECO:0000256" key="3">
    <source>
        <dbReference type="ARBA" id="ARBA00049244"/>
    </source>
</evidence>
<comment type="catalytic activity">
    <reaction evidence="3">
        <text>DNA(n) + a 2'-deoxyribonucleoside 5'-triphosphate = DNA(n+1) + diphosphate</text>
        <dbReference type="Rhea" id="RHEA:22508"/>
        <dbReference type="Rhea" id="RHEA-COMP:17339"/>
        <dbReference type="Rhea" id="RHEA-COMP:17340"/>
        <dbReference type="ChEBI" id="CHEBI:33019"/>
        <dbReference type="ChEBI" id="CHEBI:61560"/>
        <dbReference type="ChEBI" id="CHEBI:173112"/>
        <dbReference type="EC" id="2.7.7.7"/>
    </reaction>
</comment>
<dbReference type="EMBL" id="QUNR01000002">
    <property type="protein sequence ID" value="REH38924.1"/>
    <property type="molecule type" value="Genomic_DNA"/>
</dbReference>
<dbReference type="NCBIfam" id="TIGR00678">
    <property type="entry name" value="holB"/>
    <property type="match status" value="1"/>
</dbReference>
<keyword evidence="2" id="KW-0239">DNA-directed DNA polymerase</keyword>
<comment type="caution">
    <text evidence="4">The sequence shown here is derived from an EMBL/GenBank/DDBJ whole genome shotgun (WGS) entry which is preliminary data.</text>
</comment>
<dbReference type="GO" id="GO:0009360">
    <property type="term" value="C:DNA polymerase III complex"/>
    <property type="evidence" value="ECO:0007669"/>
    <property type="project" value="TreeGrafter"/>
</dbReference>
<dbReference type="GO" id="GO:0003887">
    <property type="term" value="F:DNA-directed DNA polymerase activity"/>
    <property type="evidence" value="ECO:0007669"/>
    <property type="project" value="UniProtKB-KW"/>
</dbReference>
<dbReference type="SUPFAM" id="SSF52540">
    <property type="entry name" value="P-loop containing nucleoside triphosphate hydrolases"/>
    <property type="match status" value="1"/>
</dbReference>
<keyword evidence="5" id="KW-1185">Reference proteome</keyword>
<dbReference type="InterPro" id="IPR004622">
    <property type="entry name" value="DNA_pol_HolB"/>
</dbReference>
<proteinExistence type="predicted"/>
<evidence type="ECO:0000256" key="2">
    <source>
        <dbReference type="ARBA" id="ARBA00022932"/>
    </source>
</evidence>
<keyword evidence="2" id="KW-0548">Nucleotidyltransferase</keyword>
<accession>A0A3E0H771</accession>
<gene>
    <name evidence="4" type="ORF">DFR26_1092</name>
</gene>
<dbReference type="Pfam" id="PF13177">
    <property type="entry name" value="DNA_pol3_delta2"/>
    <property type="match status" value="1"/>
</dbReference>
<dbReference type="PANTHER" id="PTHR11669:SF8">
    <property type="entry name" value="DNA POLYMERASE III SUBUNIT DELTA"/>
    <property type="match status" value="1"/>
</dbReference>
<dbReference type="OrthoDB" id="9811073at2"/>
<name>A0A3E0H771_9GAMM</name>
<dbReference type="InterPro" id="IPR027417">
    <property type="entry name" value="P-loop_NTPase"/>
</dbReference>
<dbReference type="NCBIfam" id="NF004310">
    <property type="entry name" value="PRK05707.1"/>
    <property type="match status" value="1"/>
</dbReference>
<dbReference type="Proteomes" id="UP000256774">
    <property type="component" value="Unassembled WGS sequence"/>
</dbReference>
<dbReference type="EC" id="2.7.7.7" evidence="1"/>